<accession>A0A3Q4GKQ4</accession>
<dbReference type="AlphaFoldDB" id="A0A3Q4GKQ4"/>
<evidence type="ECO:0000313" key="2">
    <source>
        <dbReference type="Ensembl" id="ENSNBRP00000003792.1"/>
    </source>
</evidence>
<sequence>MVNYCNDLSFNIFNLDKHQNAIILISNKPFFNLCSFLKLKSKAEFNHKVKSIALADHGDGSLPQSCVVSGWGRTKEESNMHMGWCPPAV</sequence>
<dbReference type="GO" id="GO:0004252">
    <property type="term" value="F:serine-type endopeptidase activity"/>
    <property type="evidence" value="ECO:0007669"/>
    <property type="project" value="InterPro"/>
</dbReference>
<reference evidence="2" key="1">
    <citation type="submission" date="2025-08" db="UniProtKB">
        <authorList>
            <consortium name="Ensembl"/>
        </authorList>
    </citation>
    <scope>IDENTIFICATION</scope>
</reference>
<dbReference type="STRING" id="32507.ENSNBRP00000003792"/>
<dbReference type="Bgee" id="ENSNBRG00000003040">
    <property type="expression patterns" value="Expressed in testis"/>
</dbReference>
<dbReference type="InterPro" id="IPR009003">
    <property type="entry name" value="Peptidase_S1_PA"/>
</dbReference>
<feature type="domain" description="Peptidase S1" evidence="1">
    <location>
        <begin position="36"/>
        <end position="78"/>
    </location>
</feature>
<evidence type="ECO:0000259" key="1">
    <source>
        <dbReference type="Pfam" id="PF00089"/>
    </source>
</evidence>
<keyword evidence="3" id="KW-1185">Reference proteome</keyword>
<dbReference type="InterPro" id="IPR001254">
    <property type="entry name" value="Trypsin_dom"/>
</dbReference>
<dbReference type="Proteomes" id="UP000261580">
    <property type="component" value="Unassembled WGS sequence"/>
</dbReference>
<evidence type="ECO:0000313" key="3">
    <source>
        <dbReference type="Proteomes" id="UP000261580"/>
    </source>
</evidence>
<protein>
    <recommendedName>
        <fullName evidence="1">Peptidase S1 domain-containing protein</fullName>
    </recommendedName>
</protein>
<proteinExistence type="predicted"/>
<dbReference type="InterPro" id="IPR043504">
    <property type="entry name" value="Peptidase_S1_PA_chymotrypsin"/>
</dbReference>
<dbReference type="SUPFAM" id="SSF50494">
    <property type="entry name" value="Trypsin-like serine proteases"/>
    <property type="match status" value="1"/>
</dbReference>
<reference evidence="2" key="2">
    <citation type="submission" date="2025-09" db="UniProtKB">
        <authorList>
            <consortium name="Ensembl"/>
        </authorList>
    </citation>
    <scope>IDENTIFICATION</scope>
</reference>
<dbReference type="Ensembl" id="ENSNBRT00000003924.1">
    <property type="protein sequence ID" value="ENSNBRP00000003792.1"/>
    <property type="gene ID" value="ENSNBRG00000003040.1"/>
</dbReference>
<dbReference type="GO" id="GO:0006508">
    <property type="term" value="P:proteolysis"/>
    <property type="evidence" value="ECO:0007669"/>
    <property type="project" value="InterPro"/>
</dbReference>
<dbReference type="Pfam" id="PF00089">
    <property type="entry name" value="Trypsin"/>
    <property type="match status" value="1"/>
</dbReference>
<organism evidence="2 3">
    <name type="scientific">Neolamprologus brichardi</name>
    <name type="common">Fairy cichlid</name>
    <name type="synonym">Lamprologus brichardi</name>
    <dbReference type="NCBI Taxonomy" id="32507"/>
    <lineage>
        <taxon>Eukaryota</taxon>
        <taxon>Metazoa</taxon>
        <taxon>Chordata</taxon>
        <taxon>Craniata</taxon>
        <taxon>Vertebrata</taxon>
        <taxon>Euteleostomi</taxon>
        <taxon>Actinopterygii</taxon>
        <taxon>Neopterygii</taxon>
        <taxon>Teleostei</taxon>
        <taxon>Neoteleostei</taxon>
        <taxon>Acanthomorphata</taxon>
        <taxon>Ovalentaria</taxon>
        <taxon>Cichlomorphae</taxon>
        <taxon>Cichliformes</taxon>
        <taxon>Cichlidae</taxon>
        <taxon>African cichlids</taxon>
        <taxon>Pseudocrenilabrinae</taxon>
        <taxon>Lamprologini</taxon>
        <taxon>Neolamprologus</taxon>
    </lineage>
</organism>
<name>A0A3Q4GKQ4_NEOBR</name>
<dbReference type="Gene3D" id="2.40.10.10">
    <property type="entry name" value="Trypsin-like serine proteases"/>
    <property type="match status" value="1"/>
</dbReference>